<reference evidence="2" key="2">
    <citation type="submission" date="2025-08" db="UniProtKB">
        <authorList>
            <consortium name="Ensembl"/>
        </authorList>
    </citation>
    <scope>IDENTIFICATION</scope>
</reference>
<evidence type="ECO:0000313" key="2">
    <source>
        <dbReference type="Ensembl" id="ENSCINP00000032645.1"/>
    </source>
</evidence>
<dbReference type="InParanoid" id="H2XSL1"/>
<reference evidence="2" key="3">
    <citation type="submission" date="2025-09" db="UniProtKB">
        <authorList>
            <consortium name="Ensembl"/>
        </authorList>
    </citation>
    <scope>IDENTIFICATION</scope>
</reference>
<accession>H2XSL1</accession>
<feature type="region of interest" description="Disordered" evidence="1">
    <location>
        <begin position="39"/>
        <end position="82"/>
    </location>
</feature>
<organism evidence="2 3">
    <name type="scientific">Ciona intestinalis</name>
    <name type="common">Transparent sea squirt</name>
    <name type="synonym">Ascidia intestinalis</name>
    <dbReference type="NCBI Taxonomy" id="7719"/>
    <lineage>
        <taxon>Eukaryota</taxon>
        <taxon>Metazoa</taxon>
        <taxon>Chordata</taxon>
        <taxon>Tunicata</taxon>
        <taxon>Ascidiacea</taxon>
        <taxon>Phlebobranchia</taxon>
        <taxon>Cionidae</taxon>
        <taxon>Ciona</taxon>
    </lineage>
</organism>
<proteinExistence type="predicted"/>
<evidence type="ECO:0000313" key="3">
    <source>
        <dbReference type="Proteomes" id="UP000008144"/>
    </source>
</evidence>
<sequence>MKIEHVGSRPPSAIFLDEENMNLLQEQIKLEKLRQEEEQLRVEQMMSSQPHEGGKEQQQQQHTTHYVHEPINETTTTTATKTKVTRYIHKEGQQQPEKIEEEFEGRLTQEELAQLAADSDRIEVQVISYNTTRGTSSSGYLSETMAPDVATVNFPGSPHHRTTSPHGYVDTNVQTDVSQNTTVYTDVEEAKDGDNDVTTITKTYRTMTTERRLETQTGMQPVVMSQKKQ</sequence>
<dbReference type="AlphaFoldDB" id="H2XSL1"/>
<protein>
    <submittedName>
        <fullName evidence="2">Uncharacterized protein</fullName>
    </submittedName>
</protein>
<keyword evidence="3" id="KW-1185">Reference proteome</keyword>
<dbReference type="HOGENOM" id="CLU_1209442_0_0_1"/>
<feature type="region of interest" description="Disordered" evidence="1">
    <location>
        <begin position="210"/>
        <end position="229"/>
    </location>
</feature>
<dbReference type="Ensembl" id="ENSCINT00000033623.1">
    <property type="protein sequence ID" value="ENSCINP00000032645.1"/>
    <property type="gene ID" value="ENSCING00000022384.1"/>
</dbReference>
<evidence type="ECO:0000256" key="1">
    <source>
        <dbReference type="SAM" id="MobiDB-lite"/>
    </source>
</evidence>
<reference evidence="3" key="1">
    <citation type="journal article" date="2002" name="Science">
        <title>The draft genome of Ciona intestinalis: insights into chordate and vertebrate origins.</title>
        <authorList>
            <person name="Dehal P."/>
            <person name="Satou Y."/>
            <person name="Campbell R.K."/>
            <person name="Chapman J."/>
            <person name="Degnan B."/>
            <person name="De Tomaso A."/>
            <person name="Davidson B."/>
            <person name="Di Gregorio A."/>
            <person name="Gelpke M."/>
            <person name="Goodstein D.M."/>
            <person name="Harafuji N."/>
            <person name="Hastings K.E."/>
            <person name="Ho I."/>
            <person name="Hotta K."/>
            <person name="Huang W."/>
            <person name="Kawashima T."/>
            <person name="Lemaire P."/>
            <person name="Martinez D."/>
            <person name="Meinertzhagen I.A."/>
            <person name="Necula S."/>
            <person name="Nonaka M."/>
            <person name="Putnam N."/>
            <person name="Rash S."/>
            <person name="Saiga H."/>
            <person name="Satake M."/>
            <person name="Terry A."/>
            <person name="Yamada L."/>
            <person name="Wang H.G."/>
            <person name="Awazu S."/>
            <person name="Azumi K."/>
            <person name="Boore J."/>
            <person name="Branno M."/>
            <person name="Chin-Bow S."/>
            <person name="DeSantis R."/>
            <person name="Doyle S."/>
            <person name="Francino P."/>
            <person name="Keys D.N."/>
            <person name="Haga S."/>
            <person name="Hayashi H."/>
            <person name="Hino K."/>
            <person name="Imai K.S."/>
            <person name="Inaba K."/>
            <person name="Kano S."/>
            <person name="Kobayashi K."/>
            <person name="Kobayashi M."/>
            <person name="Lee B.I."/>
            <person name="Makabe K.W."/>
            <person name="Manohar C."/>
            <person name="Matassi G."/>
            <person name="Medina M."/>
            <person name="Mochizuki Y."/>
            <person name="Mount S."/>
            <person name="Morishita T."/>
            <person name="Miura S."/>
            <person name="Nakayama A."/>
            <person name="Nishizaka S."/>
            <person name="Nomoto H."/>
            <person name="Ohta F."/>
            <person name="Oishi K."/>
            <person name="Rigoutsos I."/>
            <person name="Sano M."/>
            <person name="Sasaki A."/>
            <person name="Sasakura Y."/>
            <person name="Shoguchi E."/>
            <person name="Shin-i T."/>
            <person name="Spagnuolo A."/>
            <person name="Stainier D."/>
            <person name="Suzuki M.M."/>
            <person name="Tassy O."/>
            <person name="Takatori N."/>
            <person name="Tokuoka M."/>
            <person name="Yagi K."/>
            <person name="Yoshizaki F."/>
            <person name="Wada S."/>
            <person name="Zhang C."/>
            <person name="Hyatt P.D."/>
            <person name="Larimer F."/>
            <person name="Detter C."/>
            <person name="Doggett N."/>
            <person name="Glavina T."/>
            <person name="Hawkins T."/>
            <person name="Richardson P."/>
            <person name="Lucas S."/>
            <person name="Kohara Y."/>
            <person name="Levine M."/>
            <person name="Satoh N."/>
            <person name="Rokhsar D.S."/>
        </authorList>
    </citation>
    <scope>NUCLEOTIDE SEQUENCE [LARGE SCALE GENOMIC DNA]</scope>
</reference>
<dbReference type="Proteomes" id="UP000008144">
    <property type="component" value="Unassembled WGS sequence"/>
</dbReference>
<name>H2XSL1_CIOIN</name>